<evidence type="ECO:0000256" key="2">
    <source>
        <dbReference type="ARBA" id="ARBA00022832"/>
    </source>
</evidence>
<dbReference type="UniPathway" id="UPA00655">
    <property type="reaction ID" value="UER00711"/>
</dbReference>
<dbReference type="GO" id="GO:2001295">
    <property type="term" value="P:malonyl-CoA biosynthetic process"/>
    <property type="evidence" value="ECO:0007669"/>
    <property type="project" value="UniProtKB-UniRule"/>
</dbReference>
<dbReference type="Proteomes" id="UP000239366">
    <property type="component" value="Unassembled WGS sequence"/>
</dbReference>
<dbReference type="EMBL" id="MQVX01000001">
    <property type="protein sequence ID" value="PQJ15653.1"/>
    <property type="molecule type" value="Genomic_DNA"/>
</dbReference>
<reference evidence="8" key="1">
    <citation type="submission" date="2016-11" db="EMBL/GenBank/DDBJ databases">
        <title>Trade-off between light-utilization and light-protection in marine flavobacteria.</title>
        <authorList>
            <person name="Kumagai Y."/>
            <person name="Yoshizawa S."/>
            <person name="Kogure K."/>
        </authorList>
    </citation>
    <scope>NUCLEOTIDE SEQUENCE [LARGE SCALE GENOMIC DNA]</scope>
    <source>
        <strain evidence="8">SG-18</strain>
    </source>
</reference>
<gene>
    <name evidence="4" type="primary">accD</name>
    <name evidence="7" type="ORF">BST99_07855</name>
</gene>
<dbReference type="GO" id="GO:0005524">
    <property type="term" value="F:ATP binding"/>
    <property type="evidence" value="ECO:0007669"/>
    <property type="project" value="UniProtKB-KW"/>
</dbReference>
<keyword evidence="2 4" id="KW-0276">Fatty acid metabolism</keyword>
<dbReference type="AlphaFoldDB" id="A0A2S7T6V8"/>
<keyword evidence="4" id="KW-0963">Cytoplasm</keyword>
<dbReference type="InterPro" id="IPR000438">
    <property type="entry name" value="Acetyl_CoA_COase_Trfase_b_su"/>
</dbReference>
<name>A0A2S7T6V8_9FLAO</name>
<comment type="function">
    <text evidence="4">Component of the acetyl coenzyme A carboxylase (ACC) complex. Biotin carboxylase (BC) catalyzes the carboxylation of biotin on its carrier protein (BCCP) and then the CO(2) group is transferred by the transcarboxylase to acetyl-CoA to form malonyl-CoA.</text>
</comment>
<dbReference type="Pfam" id="PF01039">
    <property type="entry name" value="Carboxyl_trans"/>
    <property type="match status" value="1"/>
</dbReference>
<keyword evidence="4" id="KW-0067">ATP-binding</keyword>
<dbReference type="SUPFAM" id="SSF52096">
    <property type="entry name" value="ClpP/crotonase"/>
    <property type="match status" value="1"/>
</dbReference>
<protein>
    <recommendedName>
        <fullName evidence="4">Acetyl-coenzyme A carboxylase carboxyl transferase subunit beta</fullName>
        <shortName evidence="4">ACCase subunit beta</shortName>
        <shortName evidence="4">Acetyl-CoA carboxylase carboxyltransferase subunit beta</shortName>
        <ecNumber evidence="4">2.1.3.15</ecNumber>
    </recommendedName>
</protein>
<dbReference type="InterPro" id="IPR029045">
    <property type="entry name" value="ClpP/crotonase-like_dom_sf"/>
</dbReference>
<dbReference type="OrthoDB" id="9772975at2"/>
<dbReference type="GO" id="GO:0003989">
    <property type="term" value="F:acetyl-CoA carboxylase activity"/>
    <property type="evidence" value="ECO:0007669"/>
    <property type="project" value="InterPro"/>
</dbReference>
<dbReference type="HAMAP" id="MF_01395">
    <property type="entry name" value="AcetylCoA_CT_beta"/>
    <property type="match status" value="1"/>
</dbReference>
<comment type="subunit">
    <text evidence="4">Acetyl-CoA carboxylase is a heterohexamer composed of biotin carboxyl carrier protein (AccB), biotin carboxylase (AccC) and two subunits each of ACCase subunit alpha (AccA) and ACCase subunit beta (AccD).</text>
</comment>
<dbReference type="InterPro" id="IPR034733">
    <property type="entry name" value="AcCoA_carboxyl_beta"/>
</dbReference>
<evidence type="ECO:0000256" key="5">
    <source>
        <dbReference type="SAM" id="MobiDB-lite"/>
    </source>
</evidence>
<dbReference type="PANTHER" id="PTHR42995:SF5">
    <property type="entry name" value="ACETYL-COENZYME A CARBOXYLASE CARBOXYL TRANSFERASE SUBUNIT BETA, CHLOROPLASTIC"/>
    <property type="match status" value="1"/>
</dbReference>
<sequence length="288" mass="31924">MSAWFRRKEKGIQTATEEKKDTPKGLWYKSPTGKIVESEELANNFYVSPEDDYHVRIGSKEYFEILFDDKFKELDAELSPQDPLQFEDTKKYVDRIEAAQRKTGLNDAVRTAVGKSMGKDLVIACMDFSFIGGSMGSVVGEKIARAIDVAKKKKIPFLLISKSGGARMMEAALSLMQMAKTSAKLAQLAEARIPYISLCTDPTTGGTTASYAMLGDINIAEPGALIGFAGPRVVKDTTGQELPEGFQTSEFVLEHGFLDFISHRSDLKKKINLYIDLISNNPVRNEEE</sequence>
<comment type="caution">
    <text evidence="7">The sequence shown here is derived from an EMBL/GenBank/DDBJ whole genome shotgun (WGS) entry which is preliminary data.</text>
</comment>
<evidence type="ECO:0000256" key="1">
    <source>
        <dbReference type="ARBA" id="ARBA00022679"/>
    </source>
</evidence>
<evidence type="ECO:0000313" key="8">
    <source>
        <dbReference type="Proteomes" id="UP000239366"/>
    </source>
</evidence>
<organism evidence="7 8">
    <name type="scientific">Aureicoccus marinus</name>
    <dbReference type="NCBI Taxonomy" id="754435"/>
    <lineage>
        <taxon>Bacteria</taxon>
        <taxon>Pseudomonadati</taxon>
        <taxon>Bacteroidota</taxon>
        <taxon>Flavobacteriia</taxon>
        <taxon>Flavobacteriales</taxon>
        <taxon>Flavobacteriaceae</taxon>
        <taxon>Aureicoccus</taxon>
    </lineage>
</organism>
<dbReference type="GO" id="GO:0009317">
    <property type="term" value="C:acetyl-CoA carboxylase complex"/>
    <property type="evidence" value="ECO:0007669"/>
    <property type="project" value="InterPro"/>
</dbReference>
<keyword evidence="3 4" id="KW-0275">Fatty acid biosynthesis</keyword>
<keyword evidence="4" id="KW-0547">Nucleotide-binding</keyword>
<evidence type="ECO:0000259" key="6">
    <source>
        <dbReference type="PROSITE" id="PS50980"/>
    </source>
</evidence>
<comment type="subcellular location">
    <subcellularLocation>
        <location evidence="4">Cytoplasm</location>
    </subcellularLocation>
</comment>
<keyword evidence="8" id="KW-1185">Reference proteome</keyword>
<feature type="region of interest" description="Disordered" evidence="5">
    <location>
        <begin position="1"/>
        <end position="24"/>
    </location>
</feature>
<evidence type="ECO:0000256" key="3">
    <source>
        <dbReference type="ARBA" id="ARBA00023160"/>
    </source>
</evidence>
<comment type="catalytic activity">
    <reaction evidence="4">
        <text>N(6)-carboxybiotinyl-L-lysyl-[protein] + acetyl-CoA = N(6)-biotinyl-L-lysyl-[protein] + malonyl-CoA</text>
        <dbReference type="Rhea" id="RHEA:54728"/>
        <dbReference type="Rhea" id="RHEA-COMP:10505"/>
        <dbReference type="Rhea" id="RHEA-COMP:10506"/>
        <dbReference type="ChEBI" id="CHEBI:57288"/>
        <dbReference type="ChEBI" id="CHEBI:57384"/>
        <dbReference type="ChEBI" id="CHEBI:83144"/>
        <dbReference type="ChEBI" id="CHEBI:83145"/>
        <dbReference type="EC" id="2.1.3.15"/>
    </reaction>
</comment>
<dbReference type="GO" id="GO:0016743">
    <property type="term" value="F:carboxyl- or carbamoyltransferase activity"/>
    <property type="evidence" value="ECO:0007669"/>
    <property type="project" value="UniProtKB-UniRule"/>
</dbReference>
<evidence type="ECO:0000256" key="4">
    <source>
        <dbReference type="HAMAP-Rule" id="MF_01395"/>
    </source>
</evidence>
<accession>A0A2S7T6V8</accession>
<keyword evidence="4" id="KW-0444">Lipid biosynthesis</keyword>
<dbReference type="Gene3D" id="3.90.226.10">
    <property type="entry name" value="2-enoyl-CoA Hydratase, Chain A, domain 1"/>
    <property type="match status" value="1"/>
</dbReference>
<proteinExistence type="inferred from homology"/>
<dbReference type="NCBIfam" id="TIGR00515">
    <property type="entry name" value="accD"/>
    <property type="match status" value="1"/>
</dbReference>
<dbReference type="InterPro" id="IPR011762">
    <property type="entry name" value="COA_CT_N"/>
</dbReference>
<dbReference type="PANTHER" id="PTHR42995">
    <property type="entry name" value="ACETYL-COENZYME A CARBOXYLASE CARBOXYL TRANSFERASE SUBUNIT BETA, CHLOROPLASTIC"/>
    <property type="match status" value="1"/>
</dbReference>
<comment type="caution">
    <text evidence="4">Lacks conserved residue(s) required for the propagation of feature annotation.</text>
</comment>
<dbReference type="RefSeq" id="WP_105001303.1">
    <property type="nucleotide sequence ID" value="NZ_MQVX01000001.1"/>
</dbReference>
<feature type="domain" description="CoA carboxyltransferase N-terminal" evidence="6">
    <location>
        <begin position="25"/>
        <end position="288"/>
    </location>
</feature>
<evidence type="ECO:0000313" key="7">
    <source>
        <dbReference type="EMBL" id="PQJ15653.1"/>
    </source>
</evidence>
<keyword evidence="1 4" id="KW-0808">Transferase</keyword>
<dbReference type="PRINTS" id="PR01070">
    <property type="entry name" value="ACCCTRFRASEB"/>
</dbReference>
<comment type="similarity">
    <text evidence="4">Belongs to the AccD/PCCB family.</text>
</comment>
<dbReference type="GO" id="GO:0006633">
    <property type="term" value="P:fatty acid biosynthetic process"/>
    <property type="evidence" value="ECO:0007669"/>
    <property type="project" value="UniProtKB-KW"/>
</dbReference>
<dbReference type="PROSITE" id="PS50980">
    <property type="entry name" value="COA_CT_NTER"/>
    <property type="match status" value="1"/>
</dbReference>
<comment type="pathway">
    <text evidence="4">Lipid metabolism; malonyl-CoA biosynthesis; malonyl-CoA from acetyl-CoA: step 1/1.</text>
</comment>
<dbReference type="EC" id="2.1.3.15" evidence="4"/>
<keyword evidence="4" id="KW-0443">Lipid metabolism</keyword>